<evidence type="ECO:0000313" key="3">
    <source>
        <dbReference type="Proteomes" id="UP000254649"/>
    </source>
</evidence>
<dbReference type="Proteomes" id="UP000254649">
    <property type="component" value="Unassembled WGS sequence"/>
</dbReference>
<feature type="chain" id="PRO_5017070627" description="Lipoprotein" evidence="1">
    <location>
        <begin position="24"/>
        <end position="137"/>
    </location>
</feature>
<organism evidence="2 3">
    <name type="scientific">[Actinobacillus] rossii</name>
    <dbReference type="NCBI Taxonomy" id="123820"/>
    <lineage>
        <taxon>Bacteria</taxon>
        <taxon>Pseudomonadati</taxon>
        <taxon>Pseudomonadota</taxon>
        <taxon>Gammaproteobacteria</taxon>
        <taxon>Pasteurellales</taxon>
        <taxon>Pasteurellaceae</taxon>
    </lineage>
</organism>
<sequence length="137" mass="15692">MKYIIVGLLITLLTGCGCFSVVSCVTKDDFTDMSDVQAFQYKNTIGHTNHTKRKEAFYACGISKHSDLDDPIWRFNNVEGNRLTRTQCFSKYKWHSESCEDLDDKFVKIKKIKSCLNQKGYFEMDCGTKAKPTGFCN</sequence>
<dbReference type="EMBL" id="UFRQ01000003">
    <property type="protein sequence ID" value="SUT96223.1"/>
    <property type="molecule type" value="Genomic_DNA"/>
</dbReference>
<reference evidence="2 3" key="1">
    <citation type="submission" date="2018-06" db="EMBL/GenBank/DDBJ databases">
        <authorList>
            <consortium name="Pathogen Informatics"/>
            <person name="Doyle S."/>
        </authorList>
    </citation>
    <scope>NUCLEOTIDE SEQUENCE [LARGE SCALE GENOMIC DNA]</scope>
    <source>
        <strain evidence="2 3">NCTC10801</strain>
    </source>
</reference>
<accession>A0A380U665</accession>
<dbReference type="OrthoDB" id="6581645at2"/>
<protein>
    <recommendedName>
        <fullName evidence="4">Lipoprotein</fullName>
    </recommendedName>
</protein>
<keyword evidence="3" id="KW-1185">Reference proteome</keyword>
<proteinExistence type="predicted"/>
<evidence type="ECO:0000313" key="2">
    <source>
        <dbReference type="EMBL" id="SUT96223.1"/>
    </source>
</evidence>
<keyword evidence="1" id="KW-0732">Signal</keyword>
<dbReference type="PROSITE" id="PS51257">
    <property type="entry name" value="PROKAR_LIPOPROTEIN"/>
    <property type="match status" value="1"/>
</dbReference>
<evidence type="ECO:0000256" key="1">
    <source>
        <dbReference type="SAM" id="SignalP"/>
    </source>
</evidence>
<dbReference type="AlphaFoldDB" id="A0A380U665"/>
<name>A0A380U665_9PAST</name>
<evidence type="ECO:0008006" key="4">
    <source>
        <dbReference type="Google" id="ProtNLM"/>
    </source>
</evidence>
<gene>
    <name evidence="2" type="ORF">NCTC10801_02665</name>
</gene>
<feature type="signal peptide" evidence="1">
    <location>
        <begin position="1"/>
        <end position="23"/>
    </location>
</feature>